<evidence type="ECO:0000313" key="4">
    <source>
        <dbReference type="Proteomes" id="UP000031575"/>
    </source>
</evidence>
<feature type="transmembrane region" description="Helical" evidence="2">
    <location>
        <begin position="144"/>
        <end position="166"/>
    </location>
</feature>
<proteinExistence type="predicted"/>
<feature type="transmembrane region" description="Helical" evidence="2">
    <location>
        <begin position="36"/>
        <end position="62"/>
    </location>
</feature>
<evidence type="ECO:0000256" key="1">
    <source>
        <dbReference type="SAM" id="MobiDB-lite"/>
    </source>
</evidence>
<feature type="compositionally biased region" description="Pro residues" evidence="1">
    <location>
        <begin position="1"/>
        <end position="11"/>
    </location>
</feature>
<evidence type="ECO:0000313" key="3">
    <source>
        <dbReference type="EMBL" id="KIH92524.1"/>
    </source>
</evidence>
<name>A0A0C2F0Z7_9PEZI</name>
<dbReference type="GeneID" id="63676507"/>
<dbReference type="VEuPathDB" id="FungiDB:SPBR_03283"/>
<keyword evidence="2" id="KW-0812">Transmembrane</keyword>
<dbReference type="RefSeq" id="XP_040620534.1">
    <property type="nucleotide sequence ID" value="XM_040761586.1"/>
</dbReference>
<keyword evidence="2" id="KW-1133">Transmembrane helix</keyword>
<feature type="region of interest" description="Disordered" evidence="1">
    <location>
        <begin position="1"/>
        <end position="25"/>
    </location>
</feature>
<comment type="caution">
    <text evidence="3">The sequence shown here is derived from an EMBL/GenBank/DDBJ whole genome shotgun (WGS) entry which is preliminary data.</text>
</comment>
<evidence type="ECO:0000256" key="2">
    <source>
        <dbReference type="SAM" id="Phobius"/>
    </source>
</evidence>
<organism evidence="3 4">
    <name type="scientific">Sporothrix brasiliensis 5110</name>
    <dbReference type="NCBI Taxonomy" id="1398154"/>
    <lineage>
        <taxon>Eukaryota</taxon>
        <taxon>Fungi</taxon>
        <taxon>Dikarya</taxon>
        <taxon>Ascomycota</taxon>
        <taxon>Pezizomycotina</taxon>
        <taxon>Sordariomycetes</taxon>
        <taxon>Sordariomycetidae</taxon>
        <taxon>Ophiostomatales</taxon>
        <taxon>Ophiostomataceae</taxon>
        <taxon>Sporothrix</taxon>
    </lineage>
</organism>
<sequence>MDSQSPPPPPSTEVGTPSSSTPAAGKKTFGERFHELLYPLAIAVISFVVSFVVGVGAATAVASGLASRLLALVDDAIAYGWQLVDVYQRLGLVAAGATFANAVASAVDNRLEEVTAQYKPANLDSVIKTLLVGDRKDVAAYKQYPFLGMILVPLMATVLFFFMCGVRVVRNLQGYKALVDAAGKLKQ</sequence>
<dbReference type="EMBL" id="AWTV01000006">
    <property type="protein sequence ID" value="KIH92524.1"/>
    <property type="molecule type" value="Genomic_DNA"/>
</dbReference>
<protein>
    <submittedName>
        <fullName evidence="3">Uncharacterized protein</fullName>
    </submittedName>
</protein>
<accession>A0A0C2F0Z7</accession>
<reference evidence="3 4" key="1">
    <citation type="journal article" date="2014" name="BMC Genomics">
        <title>Comparative genomics of the major fungal agents of human and animal Sporotrichosis: Sporothrix schenckii and Sporothrix brasiliensis.</title>
        <authorList>
            <person name="Teixeira M.M."/>
            <person name="de Almeida L.G."/>
            <person name="Kubitschek-Barreira P."/>
            <person name="Alves F.L."/>
            <person name="Kioshima E.S."/>
            <person name="Abadio A.K."/>
            <person name="Fernandes L."/>
            <person name="Derengowski L.S."/>
            <person name="Ferreira K.S."/>
            <person name="Souza R.C."/>
            <person name="Ruiz J.C."/>
            <person name="de Andrade N.C."/>
            <person name="Paes H.C."/>
            <person name="Nicola A.M."/>
            <person name="Albuquerque P."/>
            <person name="Gerber A.L."/>
            <person name="Martins V.P."/>
            <person name="Peconick L.D."/>
            <person name="Neto A.V."/>
            <person name="Chaucanez C.B."/>
            <person name="Silva P.A."/>
            <person name="Cunha O.L."/>
            <person name="de Oliveira F.F."/>
            <person name="dos Santos T.C."/>
            <person name="Barros A.L."/>
            <person name="Soares M.A."/>
            <person name="de Oliveira L.M."/>
            <person name="Marini M.M."/>
            <person name="Villalobos-Duno H."/>
            <person name="Cunha M.M."/>
            <person name="de Hoog S."/>
            <person name="da Silveira J.F."/>
            <person name="Henrissat B."/>
            <person name="Nino-Vega G.A."/>
            <person name="Cisalpino P.S."/>
            <person name="Mora-Montes H.M."/>
            <person name="Almeida S.R."/>
            <person name="Stajich J.E."/>
            <person name="Lopes-Bezerra L.M."/>
            <person name="Vasconcelos A.T."/>
            <person name="Felipe M.S."/>
        </authorList>
    </citation>
    <scope>NUCLEOTIDE SEQUENCE [LARGE SCALE GENOMIC DNA]</scope>
    <source>
        <strain evidence="3 4">5110</strain>
    </source>
</reference>
<keyword evidence="2" id="KW-0472">Membrane</keyword>
<dbReference type="Proteomes" id="UP000031575">
    <property type="component" value="Unassembled WGS sequence"/>
</dbReference>
<dbReference type="AlphaFoldDB" id="A0A0C2F0Z7"/>
<dbReference type="OrthoDB" id="10366678at2759"/>
<feature type="compositionally biased region" description="Low complexity" evidence="1">
    <location>
        <begin position="12"/>
        <end position="22"/>
    </location>
</feature>
<keyword evidence="4" id="KW-1185">Reference proteome</keyword>
<gene>
    <name evidence="3" type="ORF">SPBR_03283</name>
</gene>
<dbReference type="HOGENOM" id="CLU_1448609_0_0_1"/>